<evidence type="ECO:0000256" key="1">
    <source>
        <dbReference type="ARBA" id="ARBA00023125"/>
    </source>
</evidence>
<dbReference type="Proteomes" id="UP000305539">
    <property type="component" value="Unassembled WGS sequence"/>
</dbReference>
<dbReference type="PROSITE" id="PS50977">
    <property type="entry name" value="HTH_TETR_2"/>
    <property type="match status" value="1"/>
</dbReference>
<dbReference type="Gene3D" id="1.10.357.10">
    <property type="entry name" value="Tetracycline Repressor, domain 2"/>
    <property type="match status" value="1"/>
</dbReference>
<dbReference type="InterPro" id="IPR001647">
    <property type="entry name" value="HTH_TetR"/>
</dbReference>
<dbReference type="GO" id="GO:0003677">
    <property type="term" value="F:DNA binding"/>
    <property type="evidence" value="ECO:0007669"/>
    <property type="project" value="UniProtKB-UniRule"/>
</dbReference>
<comment type="caution">
    <text evidence="4">The sequence shown here is derived from an EMBL/GenBank/DDBJ whole genome shotgun (WGS) entry which is preliminary data.</text>
</comment>
<dbReference type="OrthoDB" id="9809772at2"/>
<dbReference type="EMBL" id="SWJE01000019">
    <property type="protein sequence ID" value="TKC81339.1"/>
    <property type="molecule type" value="Genomic_DNA"/>
</dbReference>
<keyword evidence="5" id="KW-1185">Reference proteome</keyword>
<accession>A0A4U1HJH2</accession>
<evidence type="ECO:0000256" key="2">
    <source>
        <dbReference type="PROSITE-ProRule" id="PRU00335"/>
    </source>
</evidence>
<keyword evidence="1 2" id="KW-0238">DNA-binding</keyword>
<dbReference type="Pfam" id="PF17937">
    <property type="entry name" value="TetR_C_28"/>
    <property type="match status" value="1"/>
</dbReference>
<reference evidence="4 5" key="1">
    <citation type="submission" date="2019-04" db="EMBL/GenBank/DDBJ databases">
        <title>Trinickia sp. 7GSK02, isolated from subtropical forest soil.</title>
        <authorList>
            <person name="Gao Z.-H."/>
            <person name="Qiu L.-H."/>
        </authorList>
    </citation>
    <scope>NUCLEOTIDE SEQUENCE [LARGE SCALE GENOMIC DNA]</scope>
    <source>
        <strain evidence="4 5">7GSK02</strain>
    </source>
</reference>
<gene>
    <name evidence="4" type="ORF">FAZ69_28685</name>
</gene>
<dbReference type="InterPro" id="IPR009057">
    <property type="entry name" value="Homeodomain-like_sf"/>
</dbReference>
<name>A0A4U1HJH2_9BURK</name>
<dbReference type="Pfam" id="PF00440">
    <property type="entry name" value="TetR_N"/>
    <property type="match status" value="1"/>
</dbReference>
<dbReference type="InterPro" id="IPR041479">
    <property type="entry name" value="TetR_CgmR_C"/>
</dbReference>
<sequence length="188" mass="20293">MDNPSRSERSRHCAIQAALVILARDGPGGLTFDALARESGISKGGLLHQFGNKAGILKALLEFQVEYFEKFSQHYLARAGASKPEPTLYSHIAIAREALKQPNSVARAVLAALAEAPDLLAVNRATDALKIERIKAEAGDPELALLRLSAARGLVFSALLGLCPLSGEDRERLFERLLDDTRWPPAAA</sequence>
<evidence type="ECO:0000259" key="3">
    <source>
        <dbReference type="PROSITE" id="PS50977"/>
    </source>
</evidence>
<evidence type="ECO:0000313" key="5">
    <source>
        <dbReference type="Proteomes" id="UP000305539"/>
    </source>
</evidence>
<feature type="domain" description="HTH tetR-type" evidence="3">
    <location>
        <begin position="8"/>
        <end position="68"/>
    </location>
</feature>
<dbReference type="AlphaFoldDB" id="A0A4U1HJH2"/>
<protein>
    <submittedName>
        <fullName evidence="4">Helix-turn-helix transcriptional regulator</fullName>
    </submittedName>
</protein>
<dbReference type="RefSeq" id="WP_136898500.1">
    <property type="nucleotide sequence ID" value="NZ_SWJE01000019.1"/>
</dbReference>
<organism evidence="4 5">
    <name type="scientific">Trinickia terrae</name>
    <dbReference type="NCBI Taxonomy" id="2571161"/>
    <lineage>
        <taxon>Bacteria</taxon>
        <taxon>Pseudomonadati</taxon>
        <taxon>Pseudomonadota</taxon>
        <taxon>Betaproteobacteria</taxon>
        <taxon>Burkholderiales</taxon>
        <taxon>Burkholderiaceae</taxon>
        <taxon>Trinickia</taxon>
    </lineage>
</organism>
<dbReference type="SUPFAM" id="SSF46689">
    <property type="entry name" value="Homeodomain-like"/>
    <property type="match status" value="1"/>
</dbReference>
<proteinExistence type="predicted"/>
<feature type="DNA-binding region" description="H-T-H motif" evidence="2">
    <location>
        <begin position="31"/>
        <end position="50"/>
    </location>
</feature>
<evidence type="ECO:0000313" key="4">
    <source>
        <dbReference type="EMBL" id="TKC81339.1"/>
    </source>
</evidence>